<dbReference type="Gene3D" id="3.50.50.60">
    <property type="entry name" value="FAD/NAD(P)-binding domain"/>
    <property type="match status" value="1"/>
</dbReference>
<dbReference type="InterPro" id="IPR052745">
    <property type="entry name" value="G3P_Oxidase/Oxidoreductase"/>
</dbReference>
<reference evidence="4" key="1">
    <citation type="journal article" date="2020" name="mSystems">
        <title>Genome- and Community-Level Interaction Insights into Carbon Utilization and Element Cycling Functions of Hydrothermarchaeota in Hydrothermal Sediment.</title>
        <authorList>
            <person name="Zhou Z."/>
            <person name="Liu Y."/>
            <person name="Xu W."/>
            <person name="Pan J."/>
            <person name="Luo Z.H."/>
            <person name="Li M."/>
        </authorList>
    </citation>
    <scope>NUCLEOTIDE SEQUENCE [LARGE SCALE GENOMIC DNA]</scope>
    <source>
        <strain evidence="4">HyVt-219</strain>
    </source>
</reference>
<feature type="transmembrane region" description="Helical" evidence="1">
    <location>
        <begin position="6"/>
        <end position="25"/>
    </location>
</feature>
<gene>
    <name evidence="4" type="ORF">ENG47_01135</name>
</gene>
<dbReference type="PROSITE" id="PS51257">
    <property type="entry name" value="PROKAR_LIPOPROTEIN"/>
    <property type="match status" value="1"/>
</dbReference>
<keyword evidence="1" id="KW-0472">Membrane</keyword>
<proteinExistence type="predicted"/>
<evidence type="ECO:0000259" key="3">
    <source>
        <dbReference type="Pfam" id="PF04324"/>
    </source>
</evidence>
<dbReference type="PANTHER" id="PTHR42720:SF1">
    <property type="entry name" value="GLYCEROL 3-PHOSPHATE OXIDASE"/>
    <property type="match status" value="1"/>
</dbReference>
<dbReference type="InterPro" id="IPR006076">
    <property type="entry name" value="FAD-dep_OxRdtase"/>
</dbReference>
<dbReference type="Pfam" id="PF04324">
    <property type="entry name" value="Fer2_BFD"/>
    <property type="match status" value="1"/>
</dbReference>
<dbReference type="Pfam" id="PF01266">
    <property type="entry name" value="DAO"/>
    <property type="match status" value="1"/>
</dbReference>
<dbReference type="CDD" id="cd19946">
    <property type="entry name" value="GlpA-like_Fer2_BFD-like"/>
    <property type="match status" value="1"/>
</dbReference>
<dbReference type="SUPFAM" id="SSF54373">
    <property type="entry name" value="FAD-linked reductases, C-terminal domain"/>
    <property type="match status" value="1"/>
</dbReference>
<keyword evidence="1" id="KW-1133">Transmembrane helix</keyword>
<feature type="domain" description="FAD dependent oxidoreductase" evidence="2">
    <location>
        <begin position="8"/>
        <end position="358"/>
    </location>
</feature>
<dbReference type="PANTHER" id="PTHR42720">
    <property type="entry name" value="GLYCEROL-3-PHOSPHATE DEHYDROGENASE"/>
    <property type="match status" value="1"/>
</dbReference>
<dbReference type="InterPro" id="IPR041854">
    <property type="entry name" value="BFD-like_2Fe2S-bd_dom_sf"/>
</dbReference>
<protein>
    <submittedName>
        <fullName evidence="4">FAD/NAD(P)-binding oxidoreductase</fullName>
    </submittedName>
</protein>
<organism evidence="4">
    <name type="scientific">Aerophobetes bacterium</name>
    <dbReference type="NCBI Taxonomy" id="2030807"/>
    <lineage>
        <taxon>Bacteria</taxon>
        <taxon>Candidatus Aerophobota</taxon>
    </lineage>
</organism>
<evidence type="ECO:0000259" key="2">
    <source>
        <dbReference type="Pfam" id="PF01266"/>
    </source>
</evidence>
<dbReference type="InterPro" id="IPR007419">
    <property type="entry name" value="BFD-like_2Fe2S-bd_dom"/>
</dbReference>
<dbReference type="InterPro" id="IPR036188">
    <property type="entry name" value="FAD/NAD-bd_sf"/>
</dbReference>
<evidence type="ECO:0000313" key="4">
    <source>
        <dbReference type="EMBL" id="HDN84345.1"/>
    </source>
</evidence>
<sequence>MKRTDIFDVIIIGAGVVGACIARFLSRYKLNIALVEKEAEVGFGTSKANSGVIHAGFHDRPGTLKANLCVTGNSMFDKLCEELNVPFKRCGALVVALENKELKILEKLKAQGEKNKVPGLKIIRDDDLFQIEPNLTRRVKAALYSPTVGVVSPYELTMALAENARQNGVRILLDTEVKDVTFQDNGAKVVKTQKGVLFAKYLVNAAGLFADEIARMTGDNGFTIVPRKGEEYILDKKREELVKHVIFPIPQRQTKGVLIIPTVDGNIMIGPTSQVIDDKFDLNTTGKGLQMILEKVRKIVPAINDRDIIASFAGLRASSEGGDFIIQPSAKIRGFINIAGIDSPGLTAAPAIAMMVAEILKGEGLKLVQKDSYQPSYRWIKFRELSPEQKEELIKKDKRYGNVVCRCENVTEGEIVDAIKRGARTLDGIKFRTRAGMGRCQGGFCTPKIMRIMMNELNIPLEKITKRGRGSNILWGKTK</sequence>
<name>A0A7V0QQM9_UNCAE</name>
<accession>A0A7V0QQM9</accession>
<dbReference type="Proteomes" id="UP000885660">
    <property type="component" value="Unassembled WGS sequence"/>
</dbReference>
<evidence type="ECO:0000256" key="1">
    <source>
        <dbReference type="SAM" id="Phobius"/>
    </source>
</evidence>
<dbReference type="Gene3D" id="3.30.9.10">
    <property type="entry name" value="D-Amino Acid Oxidase, subunit A, domain 2"/>
    <property type="match status" value="1"/>
</dbReference>
<dbReference type="Gene3D" id="1.10.10.1100">
    <property type="entry name" value="BFD-like [2Fe-2S]-binding domain"/>
    <property type="match status" value="1"/>
</dbReference>
<dbReference type="EMBL" id="DRBC01000067">
    <property type="protein sequence ID" value="HDN84345.1"/>
    <property type="molecule type" value="Genomic_DNA"/>
</dbReference>
<dbReference type="SUPFAM" id="SSF51905">
    <property type="entry name" value="FAD/NAD(P)-binding domain"/>
    <property type="match status" value="1"/>
</dbReference>
<dbReference type="AlphaFoldDB" id="A0A7V0QQM9"/>
<keyword evidence="1" id="KW-0812">Transmembrane</keyword>
<comment type="caution">
    <text evidence="4">The sequence shown here is derived from an EMBL/GenBank/DDBJ whole genome shotgun (WGS) entry which is preliminary data.</text>
</comment>
<feature type="domain" description="BFD-like [2Fe-2S]-binding" evidence="3">
    <location>
        <begin position="403"/>
        <end position="453"/>
    </location>
</feature>